<reference evidence="2 3" key="1">
    <citation type="journal article" date="2018" name="Sci. Rep.">
        <title>Characterisation of pathogen-specific regions and novel effector candidates in Fusarium oxysporum f. sp. cepae.</title>
        <authorList>
            <person name="Armitage A.D."/>
            <person name="Taylor A."/>
            <person name="Sobczyk M.K."/>
            <person name="Baxter L."/>
            <person name="Greenfield B.P."/>
            <person name="Bates H.J."/>
            <person name="Wilson F."/>
            <person name="Jackson A.C."/>
            <person name="Ott S."/>
            <person name="Harrison R.J."/>
            <person name="Clarkson J.P."/>
        </authorList>
    </citation>
    <scope>NUCLEOTIDE SEQUENCE [LARGE SCALE GENOMIC DNA]</scope>
    <source>
        <strain evidence="2 3">Fo_A28</strain>
    </source>
</reference>
<evidence type="ECO:0000256" key="1">
    <source>
        <dbReference type="SAM" id="MobiDB-lite"/>
    </source>
</evidence>
<accession>A0A420RXT0</accession>
<gene>
    <name evidence="2" type="ORF">BFJ68_g2138</name>
</gene>
<organism evidence="2 3">
    <name type="scientific">Fusarium oxysporum</name>
    <name type="common">Fusarium vascular wilt</name>
    <dbReference type="NCBI Taxonomy" id="5507"/>
    <lineage>
        <taxon>Eukaryota</taxon>
        <taxon>Fungi</taxon>
        <taxon>Dikarya</taxon>
        <taxon>Ascomycota</taxon>
        <taxon>Pezizomycotina</taxon>
        <taxon>Sordariomycetes</taxon>
        <taxon>Hypocreomycetidae</taxon>
        <taxon>Hypocreales</taxon>
        <taxon>Nectriaceae</taxon>
        <taxon>Fusarium</taxon>
        <taxon>Fusarium oxysporum species complex</taxon>
    </lineage>
</organism>
<proteinExistence type="predicted"/>
<dbReference type="EMBL" id="MRCY01000006">
    <property type="protein sequence ID" value="RKL21826.1"/>
    <property type="molecule type" value="Genomic_DNA"/>
</dbReference>
<comment type="caution">
    <text evidence="2">The sequence shown here is derived from an EMBL/GenBank/DDBJ whole genome shotgun (WGS) entry which is preliminary data.</text>
</comment>
<dbReference type="Proteomes" id="UP000285860">
    <property type="component" value="Unassembled WGS sequence"/>
</dbReference>
<name>A0A420RXT0_FUSOX</name>
<feature type="region of interest" description="Disordered" evidence="1">
    <location>
        <begin position="48"/>
        <end position="72"/>
    </location>
</feature>
<dbReference type="AlphaFoldDB" id="A0A420RXT0"/>
<evidence type="ECO:0000313" key="2">
    <source>
        <dbReference type="EMBL" id="RKL21826.1"/>
    </source>
</evidence>
<evidence type="ECO:0000313" key="3">
    <source>
        <dbReference type="Proteomes" id="UP000285860"/>
    </source>
</evidence>
<sequence length="72" mass="8143">MDKSLIKAKFDSLVQAGLVFYDQEQRLIEYLDGGLKFQFPSHFGFGKETDHSNSWSPDATGYRTIPAEARGE</sequence>
<protein>
    <submittedName>
        <fullName evidence="2">Uncharacterized protein</fullName>
    </submittedName>
</protein>